<dbReference type="Gramene" id="Pp3c18_4430V3.4">
    <property type="protein sequence ID" value="Pp3c18_4430V3.4"/>
    <property type="gene ID" value="Pp3c18_4430"/>
</dbReference>
<dbReference type="GO" id="GO:0140662">
    <property type="term" value="F:ATP-dependent protein folding chaperone"/>
    <property type="evidence" value="ECO:0007669"/>
    <property type="project" value="InterPro"/>
</dbReference>
<accession>A9RME9</accession>
<dbReference type="CDD" id="cd10229">
    <property type="entry name" value="ASKHA_NBD_HSP70_HSPA12"/>
    <property type="match status" value="1"/>
</dbReference>
<proteinExistence type="predicted"/>
<dbReference type="EnsemblPlants" id="Pp3c18_4430V3.5">
    <property type="protein sequence ID" value="Pp3c18_4430V3.5"/>
    <property type="gene ID" value="Pp3c18_4430"/>
</dbReference>
<dbReference type="EnsemblPlants" id="Pp3c18_4430V3.3">
    <property type="protein sequence ID" value="Pp3c18_4430V3.3"/>
    <property type="gene ID" value="Pp3c18_4430"/>
</dbReference>
<dbReference type="GeneID" id="112295078"/>
<dbReference type="EnsemblPlants" id="Pp3c18_4430V3.4">
    <property type="protein sequence ID" value="Pp3c18_4430V3.4"/>
    <property type="gene ID" value="Pp3c18_4430"/>
</dbReference>
<dbReference type="InterPro" id="IPR013126">
    <property type="entry name" value="Hsp_70_fam"/>
</dbReference>
<name>A9RME9_PHYPA</name>
<keyword evidence="1" id="KW-0547">Nucleotide-binding</keyword>
<dbReference type="RefSeq" id="XP_024402005.1">
    <property type="nucleotide sequence ID" value="XM_024546237.2"/>
</dbReference>
<dbReference type="EnsemblPlants" id="Pp3c18_4430V3.6">
    <property type="protein sequence ID" value="Pp3c18_4430V3.6"/>
    <property type="gene ID" value="Pp3c18_4430"/>
</dbReference>
<evidence type="ECO:0000313" key="4">
    <source>
        <dbReference type="EnsemblPlants" id="Pp3c18_4430V3.1"/>
    </source>
</evidence>
<dbReference type="SUPFAM" id="SSF53067">
    <property type="entry name" value="Actin-like ATPase domain"/>
    <property type="match status" value="4"/>
</dbReference>
<dbReference type="EnsemblPlants" id="Pp3c18_4430V3.1">
    <property type="protein sequence ID" value="Pp3c18_4430V3.1"/>
    <property type="gene ID" value="Pp3c18_4430"/>
</dbReference>
<dbReference type="Gramene" id="Pp3c18_4430V3.7">
    <property type="protein sequence ID" value="Pp3c18_4430V3.7"/>
    <property type="gene ID" value="Pp3c18_4430"/>
</dbReference>
<dbReference type="Gramene" id="Pp3c18_4430V3.2">
    <property type="protein sequence ID" value="Pp3c18_4430V3.2"/>
    <property type="gene ID" value="Pp3c18_4430"/>
</dbReference>
<dbReference type="RefSeq" id="XP_073396803.1">
    <property type="nucleotide sequence ID" value="XM_073540702.1"/>
</dbReference>
<dbReference type="Gramene" id="Pp3c18_4430V3.5">
    <property type="protein sequence ID" value="Pp3c18_4430V3.5"/>
    <property type="gene ID" value="Pp3c18_4430"/>
</dbReference>
<dbReference type="RefSeq" id="XP_024402004.1">
    <property type="nucleotide sequence ID" value="XM_024546236.2"/>
</dbReference>
<protein>
    <submittedName>
        <fullName evidence="3 4">Uncharacterized protein</fullName>
    </submittedName>
</protein>
<reference evidence="4" key="3">
    <citation type="submission" date="2020-12" db="UniProtKB">
        <authorList>
            <consortium name="EnsemblPlants"/>
        </authorList>
    </citation>
    <scope>IDENTIFICATION</scope>
</reference>
<dbReference type="Gene3D" id="3.30.420.40">
    <property type="match status" value="3"/>
</dbReference>
<dbReference type="RefSeq" id="XP_024402009.1">
    <property type="nucleotide sequence ID" value="XM_024546241.2"/>
</dbReference>
<dbReference type="Gramene" id="Pp3c18_4430V3.1">
    <property type="protein sequence ID" value="Pp3c18_4430V3.1"/>
    <property type="gene ID" value="Pp3c18_4430"/>
</dbReference>
<dbReference type="RefSeq" id="XP_024402008.1">
    <property type="nucleotide sequence ID" value="XM_024546240.2"/>
</dbReference>
<evidence type="ECO:0000256" key="2">
    <source>
        <dbReference type="ARBA" id="ARBA00022840"/>
    </source>
</evidence>
<evidence type="ECO:0000313" key="5">
    <source>
        <dbReference type="Proteomes" id="UP000006727"/>
    </source>
</evidence>
<dbReference type="PANTHER" id="PTHR14187">
    <property type="entry name" value="ALPHA KINASE/ELONGATION FACTOR 2 KINASE"/>
    <property type="match status" value="1"/>
</dbReference>
<evidence type="ECO:0000256" key="1">
    <source>
        <dbReference type="ARBA" id="ARBA00022741"/>
    </source>
</evidence>
<dbReference type="RefSeq" id="XP_024402007.1">
    <property type="nucleotide sequence ID" value="XM_024546239.2"/>
</dbReference>
<dbReference type="InterPro" id="IPR043129">
    <property type="entry name" value="ATPase_NBD"/>
</dbReference>
<keyword evidence="5" id="KW-1185">Reference proteome</keyword>
<sequence length="1274" mass="141735">MESLKGGDNLSKRKIIVGLDFGTTFSGFAHAHTDDPEKVYANYVYPGGVSNTYPKTLTSSFYVKQGETGVKWQFENWGYGAREANSRNNRNRKAKVPAVYLTKFKLHLASKGFGAPSATPLPQGLTVDVVITDYLRRIGELIVNIIRDGYSGELTKKNIQWCVTVPSIWNNDAKAVMKSCMTNAGLVGGVDGSHHPLILVLEPEAASFHCYKVMKEQILEVGDKILVADIGGGTSDIVVQEVVSVGECYRVKELTTSSGGLCGGSYVDSKFMEFLHRKIGPCLQNCIDKYPEVEETLIKNWEVKKTGFGLSRESSTFVGLPSKLATEWEEQDDKNGEFGREYDEVEITDEEMQSIFDPIVDQNLALIADQLVQANGVKIIVVVGGFAESKYLMGRIKARFKEEVPHIIHPPNPASAVSLGAVALAFNPGTIVSRVSRKTYGFHCLRNFEKGVDPPEYLELIDGVSKCYNRFSVYVRKGDIVYVDDCISKTFFPGMRGQQKIQLQLFSSDEINPRYTVGETIKKEGEIEIDISSDMKLDKKREVKVSLFFGRSSIEIKAEAMNFISSGPQQLELPVVIGYNPEILLGLQSDGDAGVNTDDLLSAGVDKKAVYNLYKIKPNQMGFSIDSRNGCEFIDDEAQVIEGLNQVVSQLVNMKLTKQRDSAEQIAKVTDEVLPEPQVVVGLDFGTMHSGFAYAQFNNPQRIYTHWDYPNAAHEAPSCKTLTSNYYKRQSGGEGRWQLMAWGNSAYALYARDTHQSNLVSDTLSHPTIGMYVSRFKLHLTSRATGSSSLAPPLPPGLTLEVVITDYLREMGALILETLKKHYGDEFTKKMIQWCVTVPSTWDNATIVLMKYCLTAAGLVNGVDGSPHPFVVVLEPEAISFSCHNVVLEDKNLEAGDKILVVDIIEGTTDVVVQEVDSMEFVALDQSKRDKSMDDVFRVKEVTSHSEPLCFYSYLNAGFMEFLHKAIGPCLGVCLNHHPKIFAQLTRLLEPLMSTFGDWTTDGDSTEISLPKILLKEWERYDKREGKFARESYDELEISYEEMQSIFDPVVEQLVGLIAEQLEVVGGFKVLVLSGRLAEVPYVMEYIRRIFGGHIPQIISPSNPDSAVCQGAVAMVLNRGSAGMSKTCRKTYGFKGMKFFERGVDPDEYLLEINGVDKCANHFQVFVKKGETVTVDSSISKICMPTQSGQKKMKVELVSSDKLDPRYTIGETVRLEGEIELDISEDMKLDQHRAVKLTVYFRKSSLEVVAEAVNFVSSSSPQHLHLPAEVMGYY</sequence>
<reference evidence="3 5" key="2">
    <citation type="journal article" date="2018" name="Plant J.">
        <title>The Physcomitrella patens chromosome-scale assembly reveals moss genome structure and evolution.</title>
        <authorList>
            <person name="Lang D."/>
            <person name="Ullrich K.K."/>
            <person name="Murat F."/>
            <person name="Fuchs J."/>
            <person name="Jenkins J."/>
            <person name="Haas F.B."/>
            <person name="Piednoel M."/>
            <person name="Gundlach H."/>
            <person name="Van Bel M."/>
            <person name="Meyberg R."/>
            <person name="Vives C."/>
            <person name="Morata J."/>
            <person name="Symeonidi A."/>
            <person name="Hiss M."/>
            <person name="Muchero W."/>
            <person name="Kamisugi Y."/>
            <person name="Saleh O."/>
            <person name="Blanc G."/>
            <person name="Decker E.L."/>
            <person name="van Gessel N."/>
            <person name="Grimwood J."/>
            <person name="Hayes R.D."/>
            <person name="Graham S.W."/>
            <person name="Gunter L.E."/>
            <person name="McDaniel S.F."/>
            <person name="Hoernstein S.N.W."/>
            <person name="Larsson A."/>
            <person name="Li F.W."/>
            <person name="Perroud P.F."/>
            <person name="Phillips J."/>
            <person name="Ranjan P."/>
            <person name="Rokshar D.S."/>
            <person name="Rothfels C.J."/>
            <person name="Schneider L."/>
            <person name="Shu S."/>
            <person name="Stevenson D.W."/>
            <person name="Thummler F."/>
            <person name="Tillich M."/>
            <person name="Villarreal Aguilar J.C."/>
            <person name="Widiez T."/>
            <person name="Wong G.K."/>
            <person name="Wymore A."/>
            <person name="Zhang Y."/>
            <person name="Zimmer A.D."/>
            <person name="Quatrano R.S."/>
            <person name="Mayer K.F.X."/>
            <person name="Goodstein D."/>
            <person name="Casacuberta J.M."/>
            <person name="Vandepoele K."/>
            <person name="Reski R."/>
            <person name="Cuming A.C."/>
            <person name="Tuskan G.A."/>
            <person name="Maumus F."/>
            <person name="Salse J."/>
            <person name="Schmutz J."/>
            <person name="Rensing S.A."/>
        </authorList>
    </citation>
    <scope>NUCLEOTIDE SEQUENCE [LARGE SCALE GENOMIC DNA]</scope>
    <source>
        <strain evidence="4 5">cv. Gransden 2004</strain>
    </source>
</reference>
<dbReference type="EnsemblPlants" id="Pp3c18_4430V3.2">
    <property type="protein sequence ID" value="Pp3c18_4430V3.2"/>
    <property type="gene ID" value="Pp3c18_4430"/>
</dbReference>
<dbReference type="PaxDb" id="3218-PP1S17_91V6.1"/>
<dbReference type="EnsemblPlants" id="Pp3c18_4430V3.7">
    <property type="protein sequence ID" value="Pp3c18_4430V3.7"/>
    <property type="gene ID" value="Pp3c18_4430"/>
</dbReference>
<dbReference type="Proteomes" id="UP000006727">
    <property type="component" value="Chromosome 18"/>
</dbReference>
<dbReference type="STRING" id="3218.A9RME9"/>
<reference evidence="3 5" key="1">
    <citation type="journal article" date="2008" name="Science">
        <title>The Physcomitrella genome reveals evolutionary insights into the conquest of land by plants.</title>
        <authorList>
            <person name="Rensing S."/>
            <person name="Lang D."/>
            <person name="Zimmer A."/>
            <person name="Terry A."/>
            <person name="Salamov A."/>
            <person name="Shapiro H."/>
            <person name="Nishiyama T."/>
            <person name="Perroud P.-F."/>
            <person name="Lindquist E."/>
            <person name="Kamisugi Y."/>
            <person name="Tanahashi T."/>
            <person name="Sakakibara K."/>
            <person name="Fujita T."/>
            <person name="Oishi K."/>
            <person name="Shin-I T."/>
            <person name="Kuroki Y."/>
            <person name="Toyoda A."/>
            <person name="Suzuki Y."/>
            <person name="Hashimoto A."/>
            <person name="Yamaguchi K."/>
            <person name="Sugano A."/>
            <person name="Kohara Y."/>
            <person name="Fujiyama A."/>
            <person name="Anterola A."/>
            <person name="Aoki S."/>
            <person name="Ashton N."/>
            <person name="Barbazuk W.B."/>
            <person name="Barker E."/>
            <person name="Bennetzen J."/>
            <person name="Bezanilla M."/>
            <person name="Blankenship R."/>
            <person name="Cho S.H."/>
            <person name="Dutcher S."/>
            <person name="Estelle M."/>
            <person name="Fawcett J.A."/>
            <person name="Gundlach H."/>
            <person name="Hanada K."/>
            <person name="Heyl A."/>
            <person name="Hicks K.A."/>
            <person name="Hugh J."/>
            <person name="Lohr M."/>
            <person name="Mayer K."/>
            <person name="Melkozernov A."/>
            <person name="Murata T."/>
            <person name="Nelson D."/>
            <person name="Pils B."/>
            <person name="Prigge M."/>
            <person name="Reiss B."/>
            <person name="Renner T."/>
            <person name="Rombauts S."/>
            <person name="Rushton P."/>
            <person name="Sanderfoot A."/>
            <person name="Schween G."/>
            <person name="Shiu S.-H."/>
            <person name="Stueber K."/>
            <person name="Theodoulou F.L."/>
            <person name="Tu H."/>
            <person name="Van de Peer Y."/>
            <person name="Verrier P.J."/>
            <person name="Waters E."/>
            <person name="Wood A."/>
            <person name="Yang L."/>
            <person name="Cove D."/>
            <person name="Cuming A."/>
            <person name="Hasebe M."/>
            <person name="Lucas S."/>
            <person name="Mishler D.B."/>
            <person name="Reski R."/>
            <person name="Grigoriev I."/>
            <person name="Quatrano R.S."/>
            <person name="Boore J.L."/>
        </authorList>
    </citation>
    <scope>NUCLEOTIDE SEQUENCE [LARGE SCALE GENOMIC DNA]</scope>
    <source>
        <strain evidence="4 5">cv. Gransden 2004</strain>
    </source>
</reference>
<dbReference type="PANTHER" id="PTHR14187:SF5">
    <property type="entry name" value="HEAT SHOCK 70 KDA PROTEIN 12A"/>
    <property type="match status" value="1"/>
</dbReference>
<organism evidence="3">
    <name type="scientific">Physcomitrium patens</name>
    <name type="common">Spreading-leaved earth moss</name>
    <name type="synonym">Physcomitrella patens</name>
    <dbReference type="NCBI Taxonomy" id="3218"/>
    <lineage>
        <taxon>Eukaryota</taxon>
        <taxon>Viridiplantae</taxon>
        <taxon>Streptophyta</taxon>
        <taxon>Embryophyta</taxon>
        <taxon>Bryophyta</taxon>
        <taxon>Bryophytina</taxon>
        <taxon>Bryopsida</taxon>
        <taxon>Funariidae</taxon>
        <taxon>Funariales</taxon>
        <taxon>Funariaceae</taxon>
        <taxon>Physcomitrium</taxon>
    </lineage>
</organism>
<dbReference type="RefSeq" id="XP_024402006.1">
    <property type="nucleotide sequence ID" value="XM_024546238.2"/>
</dbReference>
<dbReference type="Pfam" id="PF00012">
    <property type="entry name" value="HSP70"/>
    <property type="match status" value="1"/>
</dbReference>
<gene>
    <name evidence="4" type="primary">LOC112295078</name>
    <name evidence="3" type="ORF">PHYPA_022715</name>
</gene>
<dbReference type="Gene3D" id="3.90.640.10">
    <property type="entry name" value="Actin, Chain A, domain 4"/>
    <property type="match status" value="1"/>
</dbReference>
<dbReference type="EMBL" id="ABEU02000018">
    <property type="protein sequence ID" value="PNR34817.1"/>
    <property type="molecule type" value="Genomic_DNA"/>
</dbReference>
<dbReference type="OrthoDB" id="546249at2759"/>
<dbReference type="eggNOG" id="KOG0101">
    <property type="taxonomic scope" value="Eukaryota"/>
</dbReference>
<evidence type="ECO:0000313" key="3">
    <source>
        <dbReference type="EMBL" id="PNR34817.1"/>
    </source>
</evidence>
<dbReference type="RefSeq" id="XP_073396805.1">
    <property type="nucleotide sequence ID" value="XM_073540704.1"/>
</dbReference>
<keyword evidence="2" id="KW-0067">ATP-binding</keyword>
<dbReference type="AlphaFoldDB" id="A9RME9"/>
<dbReference type="EnsemblPlants" id="Pp3c18_4430V3.8">
    <property type="protein sequence ID" value="Pp3c18_4430V3.8"/>
    <property type="gene ID" value="Pp3c18_4430"/>
</dbReference>
<dbReference type="KEGG" id="ppp:112295078"/>
<dbReference type="GO" id="GO:0005524">
    <property type="term" value="F:ATP binding"/>
    <property type="evidence" value="ECO:0007669"/>
    <property type="project" value="UniProtKB-KW"/>
</dbReference>
<dbReference type="HOGENOM" id="CLU_265223_0_0_1"/>
<dbReference type="Gramene" id="Pp3c18_4430V3.6">
    <property type="protein sequence ID" value="Pp3c18_4430V3.6"/>
    <property type="gene ID" value="Pp3c18_4430"/>
</dbReference>
<dbReference type="Gramene" id="Pp3c18_4430V3.3">
    <property type="protein sequence ID" value="Pp3c18_4430V3.3"/>
    <property type="gene ID" value="Pp3c18_4430"/>
</dbReference>
<dbReference type="Gramene" id="Pp3c18_4430V3.8">
    <property type="protein sequence ID" value="Pp3c18_4430V3.8"/>
    <property type="gene ID" value="Pp3c18_4430"/>
</dbReference>